<feature type="domain" description="ABC transmembrane type-1" evidence="15">
    <location>
        <begin position="175"/>
        <end position="453"/>
    </location>
</feature>
<evidence type="ECO:0000256" key="12">
    <source>
        <dbReference type="ARBA" id="ARBA00072252"/>
    </source>
</evidence>
<comment type="similarity">
    <text evidence="11">Belongs to the ABC transporter superfamily. Cyclolysin exporter (TC 3.A.1.109.2) family.</text>
</comment>
<dbReference type="AlphaFoldDB" id="A0A8J7FP90"/>
<dbReference type="GO" id="GO:0006508">
    <property type="term" value="P:proteolysis"/>
    <property type="evidence" value="ECO:0007669"/>
    <property type="project" value="InterPro"/>
</dbReference>
<dbReference type="GO" id="GO:0140359">
    <property type="term" value="F:ABC-type transporter activity"/>
    <property type="evidence" value="ECO:0007669"/>
    <property type="project" value="InterPro"/>
</dbReference>
<dbReference type="PROSITE" id="PS50893">
    <property type="entry name" value="ABC_TRANSPORTER_2"/>
    <property type="match status" value="1"/>
</dbReference>
<dbReference type="InterPro" id="IPR005074">
    <property type="entry name" value="Peptidase_C39"/>
</dbReference>
<dbReference type="GO" id="GO:0031640">
    <property type="term" value="P:killing of cells of another organism"/>
    <property type="evidence" value="ECO:0007669"/>
    <property type="project" value="UniProtKB-KW"/>
</dbReference>
<dbReference type="GO" id="GO:0034040">
    <property type="term" value="F:ATPase-coupled lipid transmembrane transporter activity"/>
    <property type="evidence" value="ECO:0007669"/>
    <property type="project" value="TreeGrafter"/>
</dbReference>
<dbReference type="CDD" id="cd18587">
    <property type="entry name" value="ABC_6TM_LapB_like"/>
    <property type="match status" value="1"/>
</dbReference>
<dbReference type="PANTHER" id="PTHR24221">
    <property type="entry name" value="ATP-BINDING CASSETTE SUB-FAMILY B"/>
    <property type="match status" value="1"/>
</dbReference>
<keyword evidence="5" id="KW-0354">Hemolysis</keyword>
<feature type="domain" description="ABC transporter" evidence="14">
    <location>
        <begin position="487"/>
        <end position="722"/>
    </location>
</feature>
<dbReference type="SUPFAM" id="SSF90123">
    <property type="entry name" value="ABC transporter transmembrane region"/>
    <property type="match status" value="1"/>
</dbReference>
<proteinExistence type="inferred from homology"/>
<dbReference type="CDD" id="cd03245">
    <property type="entry name" value="ABCC_bacteriocin_exporters"/>
    <property type="match status" value="1"/>
</dbReference>
<accession>A0A8J7FP90</accession>
<reference evidence="17 18" key="1">
    <citation type="submission" date="2020-10" db="EMBL/GenBank/DDBJ databases">
        <title>The genome sequence of Chitinilyticum litopenaei 4Y14.</title>
        <authorList>
            <person name="Liu Y."/>
        </authorList>
    </citation>
    <scope>NUCLEOTIDE SEQUENCE [LARGE SCALE GENOMIC DNA]</scope>
    <source>
        <strain evidence="17 18">4Y14</strain>
    </source>
</reference>
<dbReference type="GO" id="GO:0016887">
    <property type="term" value="F:ATP hydrolysis activity"/>
    <property type="evidence" value="ECO:0007669"/>
    <property type="project" value="InterPro"/>
</dbReference>
<keyword evidence="18" id="KW-1185">Reference proteome</keyword>
<dbReference type="InterPro" id="IPR011527">
    <property type="entry name" value="ABC1_TM_dom"/>
</dbReference>
<evidence type="ECO:0000256" key="13">
    <source>
        <dbReference type="SAM" id="Phobius"/>
    </source>
</evidence>
<keyword evidence="6" id="KW-0547">Nucleotide-binding</keyword>
<dbReference type="Pfam" id="PF03412">
    <property type="entry name" value="Peptidase_C39"/>
    <property type="match status" value="1"/>
</dbReference>
<dbReference type="InterPro" id="IPR003593">
    <property type="entry name" value="AAA+_ATPase"/>
</dbReference>
<keyword evidence="2" id="KW-0813">Transport</keyword>
<dbReference type="InterPro" id="IPR017871">
    <property type="entry name" value="ABC_transporter-like_CS"/>
</dbReference>
<evidence type="ECO:0000256" key="7">
    <source>
        <dbReference type="ARBA" id="ARBA00022840"/>
    </source>
</evidence>
<keyword evidence="8 13" id="KW-1133">Transmembrane helix</keyword>
<evidence type="ECO:0000256" key="8">
    <source>
        <dbReference type="ARBA" id="ARBA00022989"/>
    </source>
</evidence>
<evidence type="ECO:0000256" key="1">
    <source>
        <dbReference type="ARBA" id="ARBA00004651"/>
    </source>
</evidence>
<dbReference type="InterPro" id="IPR027417">
    <property type="entry name" value="P-loop_NTPase"/>
</dbReference>
<dbReference type="Gene3D" id="1.20.1560.10">
    <property type="entry name" value="ABC transporter type 1, transmembrane domain"/>
    <property type="match status" value="1"/>
</dbReference>
<dbReference type="GO" id="GO:0008233">
    <property type="term" value="F:peptidase activity"/>
    <property type="evidence" value="ECO:0007669"/>
    <property type="project" value="InterPro"/>
</dbReference>
<evidence type="ECO:0000259" key="14">
    <source>
        <dbReference type="PROSITE" id="PS50893"/>
    </source>
</evidence>
<dbReference type="NCBIfam" id="TIGR03375">
    <property type="entry name" value="type_I_sec_LssB"/>
    <property type="match status" value="1"/>
</dbReference>
<dbReference type="SMART" id="SM00382">
    <property type="entry name" value="AAA"/>
    <property type="match status" value="1"/>
</dbReference>
<dbReference type="GO" id="GO:0005524">
    <property type="term" value="F:ATP binding"/>
    <property type="evidence" value="ECO:0007669"/>
    <property type="project" value="UniProtKB-KW"/>
</dbReference>
<dbReference type="InterPro" id="IPR017750">
    <property type="entry name" value="ATPase_T1SS"/>
</dbReference>
<comment type="function">
    <text evidence="10">Involved in the export of calmodulin-sensitive adenylate cyclase-hemolysin (cyclolysin).</text>
</comment>
<dbReference type="Pfam" id="PF00005">
    <property type="entry name" value="ABC_tran"/>
    <property type="match status" value="1"/>
</dbReference>
<evidence type="ECO:0000256" key="3">
    <source>
        <dbReference type="ARBA" id="ARBA00022475"/>
    </source>
</evidence>
<keyword evidence="3" id="KW-1003">Cell membrane</keyword>
<dbReference type="PROSITE" id="PS50990">
    <property type="entry name" value="PEPTIDASE_C39"/>
    <property type="match status" value="1"/>
</dbReference>
<organism evidence="17 18">
    <name type="scientific">Chitinilyticum piscinae</name>
    <dbReference type="NCBI Taxonomy" id="2866724"/>
    <lineage>
        <taxon>Bacteria</taxon>
        <taxon>Pseudomonadati</taxon>
        <taxon>Pseudomonadota</taxon>
        <taxon>Betaproteobacteria</taxon>
        <taxon>Neisseriales</taxon>
        <taxon>Chitinibacteraceae</taxon>
        <taxon>Chitinilyticum</taxon>
    </lineage>
</organism>
<dbReference type="PANTHER" id="PTHR24221:SF248">
    <property type="entry name" value="ABC TRANSPORTER TRANSMEMBRANE REGION"/>
    <property type="match status" value="1"/>
</dbReference>
<keyword evidence="9 13" id="KW-0472">Membrane</keyword>
<dbReference type="SUPFAM" id="SSF52540">
    <property type="entry name" value="P-loop containing nucleoside triphosphate hydrolases"/>
    <property type="match status" value="1"/>
</dbReference>
<evidence type="ECO:0000256" key="5">
    <source>
        <dbReference type="ARBA" id="ARBA00022735"/>
    </source>
</evidence>
<evidence type="ECO:0000256" key="9">
    <source>
        <dbReference type="ARBA" id="ARBA00023136"/>
    </source>
</evidence>
<evidence type="ECO:0000313" key="17">
    <source>
        <dbReference type="EMBL" id="MBE9611025.1"/>
    </source>
</evidence>
<dbReference type="InterPro" id="IPR039421">
    <property type="entry name" value="Type_1_exporter"/>
</dbReference>
<evidence type="ECO:0000256" key="11">
    <source>
        <dbReference type="ARBA" id="ARBA00061173"/>
    </source>
</evidence>
<dbReference type="Gene3D" id="3.90.70.10">
    <property type="entry name" value="Cysteine proteinases"/>
    <property type="match status" value="1"/>
</dbReference>
<comment type="caution">
    <text evidence="17">The sequence shown here is derived from an EMBL/GenBank/DDBJ whole genome shotgun (WGS) entry which is preliminary data.</text>
</comment>
<feature type="domain" description="Peptidase C39" evidence="16">
    <location>
        <begin position="17"/>
        <end position="139"/>
    </location>
</feature>
<protein>
    <recommendedName>
        <fullName evidence="12">Cyclolysin secretion/processing ATP-binding protein CyaB</fullName>
    </recommendedName>
</protein>
<dbReference type="EMBL" id="JADFUA010000019">
    <property type="protein sequence ID" value="MBE9611025.1"/>
    <property type="molecule type" value="Genomic_DNA"/>
</dbReference>
<dbReference type="GO" id="GO:0005886">
    <property type="term" value="C:plasma membrane"/>
    <property type="evidence" value="ECO:0007669"/>
    <property type="project" value="UniProtKB-SubCell"/>
</dbReference>
<sequence length="723" mass="79078">MSVAAPADSEPRHHSGSAAADDALASCLVILSHYYQRPFSLSTMLKGLPLEQGRLTLDLFPRAAAHAGLTAKGVKRSLAELSALTLPAVLLLKNGGCCIATSIDDNACWSIIQPESGSGYRTVSQDELEAAYSGSLFFVRPAFRYDQRAERPRLVADRSWFLDAFRLSRPLYGQVLLASLLINCFALILPLFVMNVYDRVVPNHSFSTLWVLTGGVALVFVFDALIRGLRTYFIDIAGKQIDVLLSACTFEHVMDLQVASRPDSVGALVSHFQEFEAFREFVTSATLTTLVDLPFTFLFLLLIFWLGGPLVLVPLLAIPLMVGLGVLLQRPLRAMVQESFRASAQKQATLIETLSALDTIKAVGAESPLQRRWEQVVGELSRLTIRTRMLSSAIISQATFIQQLAYVLLVVAGVYQIAERDMTTGGLIACTMLVSRAMQPFSQVAALISRFFQAKAALQGMDAIMHLPIERPEGKQFVHRPGFAGAIEFRDVSFAYPGQDVDALSGVSFSIAPGERVGIIGRIGSGKSTLEKLLLGFYVPRSGSVWIDGVDQRQIDPADLRHHIAYVPQDICLFYGSVRDNIVFAAPHADDTAIVEAAEMAGVTEFVNQHPMGFDMPVGERGERLSGGQRQAVAIARALLQDPPLWLFDEPTNSFDNRSEESFIRKVAARLSGKTLLLITHRASLLTLVDRLIVLERGRIVADGPKEQVLQALASGRVHAVDS</sequence>
<dbReference type="Gene3D" id="3.40.50.300">
    <property type="entry name" value="P-loop containing nucleotide triphosphate hydrolases"/>
    <property type="match status" value="1"/>
</dbReference>
<keyword evidence="7" id="KW-0067">ATP-binding</keyword>
<gene>
    <name evidence="17" type="ORF">INR99_17035</name>
</gene>
<dbReference type="RefSeq" id="WP_194117541.1">
    <property type="nucleotide sequence ID" value="NZ_JADFUA010000019.1"/>
</dbReference>
<dbReference type="InterPro" id="IPR003439">
    <property type="entry name" value="ABC_transporter-like_ATP-bd"/>
</dbReference>
<evidence type="ECO:0000256" key="4">
    <source>
        <dbReference type="ARBA" id="ARBA00022692"/>
    </source>
</evidence>
<name>A0A8J7FP90_9NEIS</name>
<evidence type="ECO:0000259" key="15">
    <source>
        <dbReference type="PROSITE" id="PS50929"/>
    </source>
</evidence>
<dbReference type="Pfam" id="PF00664">
    <property type="entry name" value="ABC_membrane"/>
    <property type="match status" value="1"/>
</dbReference>
<dbReference type="PROSITE" id="PS00211">
    <property type="entry name" value="ABC_TRANSPORTER_1"/>
    <property type="match status" value="1"/>
</dbReference>
<dbReference type="Proteomes" id="UP000604481">
    <property type="component" value="Unassembled WGS sequence"/>
</dbReference>
<dbReference type="FunFam" id="3.40.50.300:FF:000299">
    <property type="entry name" value="ABC transporter ATP-binding protein/permease"/>
    <property type="match status" value="1"/>
</dbReference>
<dbReference type="PROSITE" id="PS50929">
    <property type="entry name" value="ABC_TM1F"/>
    <property type="match status" value="1"/>
</dbReference>
<evidence type="ECO:0000313" key="18">
    <source>
        <dbReference type="Proteomes" id="UP000604481"/>
    </source>
</evidence>
<feature type="transmembrane region" description="Helical" evidence="13">
    <location>
        <begin position="209"/>
        <end position="226"/>
    </location>
</feature>
<evidence type="ECO:0000256" key="6">
    <source>
        <dbReference type="ARBA" id="ARBA00022741"/>
    </source>
</evidence>
<evidence type="ECO:0000259" key="16">
    <source>
        <dbReference type="PROSITE" id="PS50990"/>
    </source>
</evidence>
<feature type="transmembrane region" description="Helical" evidence="13">
    <location>
        <begin position="175"/>
        <end position="197"/>
    </location>
</feature>
<evidence type="ECO:0000256" key="10">
    <source>
        <dbReference type="ARBA" id="ARBA00055355"/>
    </source>
</evidence>
<evidence type="ECO:0000256" key="2">
    <source>
        <dbReference type="ARBA" id="ARBA00022448"/>
    </source>
</evidence>
<comment type="subcellular location">
    <subcellularLocation>
        <location evidence="1">Cell membrane</location>
        <topology evidence="1">Multi-pass membrane protein</topology>
    </subcellularLocation>
</comment>
<keyword evidence="4 13" id="KW-0812">Transmembrane</keyword>
<dbReference type="InterPro" id="IPR036640">
    <property type="entry name" value="ABC1_TM_sf"/>
</dbReference>
<keyword evidence="5" id="KW-0204">Cytolysis</keyword>